<keyword evidence="5" id="KW-1185">Reference proteome</keyword>
<dbReference type="RefSeq" id="XP_002673288.1">
    <property type="nucleotide sequence ID" value="XM_002673242.1"/>
</dbReference>
<keyword evidence="1 3" id="KW-0547">Nucleotide-binding</keyword>
<dbReference type="eggNOG" id="KOG0101">
    <property type="taxonomic scope" value="Eukaryota"/>
</dbReference>
<dbReference type="Gene3D" id="3.30.420.40">
    <property type="match status" value="2"/>
</dbReference>
<accession>D2VRY5</accession>
<keyword evidence="2 3" id="KW-0067">ATP-binding</keyword>
<dbReference type="Gene3D" id="3.30.30.30">
    <property type="match status" value="1"/>
</dbReference>
<name>D2VRY5_NAEGR</name>
<evidence type="ECO:0000256" key="1">
    <source>
        <dbReference type="ARBA" id="ARBA00022741"/>
    </source>
</evidence>
<dbReference type="Pfam" id="PF00012">
    <property type="entry name" value="HSP70"/>
    <property type="match status" value="1"/>
</dbReference>
<protein>
    <submittedName>
        <fullName evidence="4">Predicted protein</fullName>
    </submittedName>
</protein>
<dbReference type="GO" id="GO:0005524">
    <property type="term" value="F:ATP binding"/>
    <property type="evidence" value="ECO:0007669"/>
    <property type="project" value="UniProtKB-KW"/>
</dbReference>
<dbReference type="AlphaFoldDB" id="D2VRY5"/>
<dbReference type="Proteomes" id="UP000006671">
    <property type="component" value="Unassembled WGS sequence"/>
</dbReference>
<evidence type="ECO:0000313" key="4">
    <source>
        <dbReference type="EMBL" id="EFC40544.1"/>
    </source>
</evidence>
<dbReference type="STRING" id="5762.D2VRY5"/>
<dbReference type="InParanoid" id="D2VRY5"/>
<proteinExistence type="inferred from homology"/>
<comment type="similarity">
    <text evidence="3">Belongs to the heat shock protein 70 family.</text>
</comment>
<dbReference type="OrthoDB" id="29851at2759"/>
<dbReference type="Gene3D" id="2.60.34.10">
    <property type="entry name" value="Substrate Binding Domain Of DNAk, Chain A, domain 1"/>
    <property type="match status" value="1"/>
</dbReference>
<dbReference type="GO" id="GO:0140662">
    <property type="term" value="F:ATP-dependent protein folding chaperone"/>
    <property type="evidence" value="ECO:0007669"/>
    <property type="project" value="InterPro"/>
</dbReference>
<dbReference type="Gene3D" id="3.90.640.10">
    <property type="entry name" value="Actin, Chain A, domain 4"/>
    <property type="match status" value="1"/>
</dbReference>
<gene>
    <name evidence="4" type="ORF">NAEGRDRAFT_71748</name>
</gene>
<dbReference type="FunFam" id="3.90.640.10:FF:000003">
    <property type="entry name" value="Molecular chaperone DnaK"/>
    <property type="match status" value="1"/>
</dbReference>
<dbReference type="InterPro" id="IPR043129">
    <property type="entry name" value="ATPase_NBD"/>
</dbReference>
<dbReference type="SUPFAM" id="SSF100920">
    <property type="entry name" value="Heat shock protein 70kD (HSP70), peptide-binding domain"/>
    <property type="match status" value="1"/>
</dbReference>
<dbReference type="VEuPathDB" id="AmoebaDB:NAEGRDRAFT_71748"/>
<dbReference type="InterPro" id="IPR029047">
    <property type="entry name" value="HSP70_peptide-bd_sf"/>
</dbReference>
<evidence type="ECO:0000313" key="5">
    <source>
        <dbReference type="Proteomes" id="UP000006671"/>
    </source>
</evidence>
<evidence type="ECO:0000256" key="3">
    <source>
        <dbReference type="RuleBase" id="RU003322"/>
    </source>
</evidence>
<dbReference type="SUPFAM" id="SSF53067">
    <property type="entry name" value="Actin-like ATPase domain"/>
    <property type="match status" value="2"/>
</dbReference>
<dbReference type="KEGG" id="ngr:NAEGRDRAFT_71748"/>
<evidence type="ECO:0000256" key="2">
    <source>
        <dbReference type="ARBA" id="ARBA00022840"/>
    </source>
</evidence>
<dbReference type="GeneID" id="8854435"/>
<dbReference type="EMBL" id="GG738892">
    <property type="protein sequence ID" value="EFC40544.1"/>
    <property type="molecule type" value="Genomic_DNA"/>
</dbReference>
<sequence length="569" mass="65377">MIIATDYLPNLVREDRYWFGIDFGNSFIKVSSDICSGCLGENVIRLGSNVDTVIVCMMESKIKRFELFGFEESDEEYIDFTIVNIKRLIDCLGSDQDQLNEIKILENDEIEGEKRLISQIFTENVHIKSKDDVENLNKLIQIKITDTKTNYSIEIPLFTLMVKLFDKLRVEILGKDMGKDLFERNIITVPVFYNDLQLTFLKSAFEMAGFKVERAIKDVIAAGLAYSINNKTDRDLLILNCGSTCTIATLYNLEEGIFELIEYTSDSTISGNSIDELLVNYCVQEFKKKTKKQLTNPKARARLYEVCKLAKEELYGERNLLNVLIQVDSLMDGVDFSLVLSKPKFEQLVTPVVSKITSLLNSLLERNSKSIHSVSDLILCGACCQISKFSSTIREFFKGNNQFVLYDNIPPKTIKARGATVFCEQFRVRNTFWAHVVLPLSIGIEHNRKMMILAHRNTYLPYKKSFTVQKNVNPSTNQFHFKLYMGERYIPRNNLLLGEFCIPNLNETSDKTVLREFKLDVSISYEEILFLTIQEATSIQEYHFEADWTQLTRELVEESARLGELDKSS</sequence>
<dbReference type="InterPro" id="IPR013126">
    <property type="entry name" value="Hsp_70_fam"/>
</dbReference>
<reference evidence="4 5" key="1">
    <citation type="journal article" date="2010" name="Cell">
        <title>The genome of Naegleria gruberi illuminates early eukaryotic versatility.</title>
        <authorList>
            <person name="Fritz-Laylin L.K."/>
            <person name="Prochnik S.E."/>
            <person name="Ginger M.L."/>
            <person name="Dacks J.B."/>
            <person name="Carpenter M.L."/>
            <person name="Field M.C."/>
            <person name="Kuo A."/>
            <person name="Paredez A."/>
            <person name="Chapman J."/>
            <person name="Pham J."/>
            <person name="Shu S."/>
            <person name="Neupane R."/>
            <person name="Cipriano M."/>
            <person name="Mancuso J."/>
            <person name="Tu H."/>
            <person name="Salamov A."/>
            <person name="Lindquist E."/>
            <person name="Shapiro H."/>
            <person name="Lucas S."/>
            <person name="Grigoriev I.V."/>
            <person name="Cande W.Z."/>
            <person name="Fulton C."/>
            <person name="Rokhsar D.S."/>
            <person name="Dawson S.C."/>
        </authorList>
    </citation>
    <scope>NUCLEOTIDE SEQUENCE [LARGE SCALE GENOMIC DNA]</scope>
    <source>
        <strain evidence="4 5">NEG-M</strain>
    </source>
</reference>
<dbReference type="PANTHER" id="PTHR19375">
    <property type="entry name" value="HEAT SHOCK PROTEIN 70KDA"/>
    <property type="match status" value="1"/>
</dbReference>
<organism evidence="5">
    <name type="scientific">Naegleria gruberi</name>
    <name type="common">Amoeba</name>
    <dbReference type="NCBI Taxonomy" id="5762"/>
    <lineage>
        <taxon>Eukaryota</taxon>
        <taxon>Discoba</taxon>
        <taxon>Heterolobosea</taxon>
        <taxon>Tetramitia</taxon>
        <taxon>Eutetramitia</taxon>
        <taxon>Vahlkampfiidae</taxon>
        <taxon>Naegleria</taxon>
    </lineage>
</organism>